<feature type="compositionally biased region" description="Low complexity" evidence="1">
    <location>
        <begin position="109"/>
        <end position="122"/>
    </location>
</feature>
<protein>
    <submittedName>
        <fullName evidence="3">Uncharacterized protein</fullName>
    </submittedName>
</protein>
<feature type="transmembrane region" description="Helical" evidence="2">
    <location>
        <begin position="30"/>
        <end position="47"/>
    </location>
</feature>
<feature type="region of interest" description="Disordered" evidence="1">
    <location>
        <begin position="109"/>
        <end position="133"/>
    </location>
</feature>
<feature type="transmembrane region" description="Helical" evidence="2">
    <location>
        <begin position="82"/>
        <end position="101"/>
    </location>
</feature>
<organism evidence="3 4">
    <name type="scientific">Leucobacter massiliensis</name>
    <dbReference type="NCBI Taxonomy" id="1686285"/>
    <lineage>
        <taxon>Bacteria</taxon>
        <taxon>Bacillati</taxon>
        <taxon>Actinomycetota</taxon>
        <taxon>Actinomycetes</taxon>
        <taxon>Micrococcales</taxon>
        <taxon>Microbacteriaceae</taxon>
        <taxon>Leucobacter</taxon>
    </lineage>
</organism>
<gene>
    <name evidence="3" type="ORF">B4915_05290</name>
</gene>
<evidence type="ECO:0000313" key="4">
    <source>
        <dbReference type="Proteomes" id="UP000238650"/>
    </source>
</evidence>
<comment type="caution">
    <text evidence="3">The sequence shown here is derived from an EMBL/GenBank/DDBJ whole genome shotgun (WGS) entry which is preliminary data.</text>
</comment>
<name>A0A2S9QQI8_9MICO</name>
<feature type="transmembrane region" description="Helical" evidence="2">
    <location>
        <begin position="59"/>
        <end position="76"/>
    </location>
</feature>
<feature type="transmembrane region" description="Helical" evidence="2">
    <location>
        <begin position="141"/>
        <end position="162"/>
    </location>
</feature>
<keyword evidence="4" id="KW-1185">Reference proteome</keyword>
<dbReference type="EMBL" id="MWZD01000014">
    <property type="protein sequence ID" value="PRI11845.1"/>
    <property type="molecule type" value="Genomic_DNA"/>
</dbReference>
<keyword evidence="2" id="KW-1133">Transmembrane helix</keyword>
<evidence type="ECO:0000256" key="1">
    <source>
        <dbReference type="SAM" id="MobiDB-lite"/>
    </source>
</evidence>
<dbReference type="Proteomes" id="UP000238650">
    <property type="component" value="Unassembled WGS sequence"/>
</dbReference>
<evidence type="ECO:0000313" key="3">
    <source>
        <dbReference type="EMBL" id="PRI11845.1"/>
    </source>
</evidence>
<sequence length="179" mass="18195">MRPATGWCGLAAFGAGLILCAVAAGSPALVAAVLLALAVAEFGWAVLALRWDRIPAPRAAIAVAVLVVASVTLLLFTGTVGIVPLLALLLLHWTVAVLAAFELRRSGRAVPSSAPGRAGAAGEQRTAPDERPAARWPRAGTLAVILTVQAMLVAAVTTPALANTAPGEFALPHGISHEH</sequence>
<keyword evidence="2" id="KW-0472">Membrane</keyword>
<reference evidence="3 4" key="1">
    <citation type="journal article" date="2017" name="New Microbes New Infect">
        <title>Genome sequence of 'Leucobacter massiliensis' sp. nov. isolated from human pharynx after travel to the 2014 Hajj.</title>
        <authorList>
            <person name="Leangapichart T."/>
            <person name="Gautret P."/>
            <person name="Nguyen T.T."/>
            <person name="Armstrong N."/>
            <person name="Rolain J.M."/>
        </authorList>
    </citation>
    <scope>NUCLEOTIDE SEQUENCE [LARGE SCALE GENOMIC DNA]</scope>
    <source>
        <strain evidence="3 4">122RC15</strain>
    </source>
</reference>
<dbReference type="OrthoDB" id="4991586at2"/>
<evidence type="ECO:0000256" key="2">
    <source>
        <dbReference type="SAM" id="Phobius"/>
    </source>
</evidence>
<keyword evidence="2" id="KW-0812">Transmembrane</keyword>
<dbReference type="AlphaFoldDB" id="A0A2S9QQI8"/>
<proteinExistence type="predicted"/>
<dbReference type="RefSeq" id="WP_105804781.1">
    <property type="nucleotide sequence ID" value="NZ_MWZD01000014.1"/>
</dbReference>
<accession>A0A2S9QQI8</accession>